<dbReference type="PANTHER" id="PTHR13140">
    <property type="entry name" value="MYOSIN"/>
    <property type="match status" value="1"/>
</dbReference>
<organism evidence="9 10">
    <name type="scientific">Limosa lapponica baueri</name>
    <dbReference type="NCBI Taxonomy" id="1758121"/>
    <lineage>
        <taxon>Eukaryota</taxon>
        <taxon>Metazoa</taxon>
        <taxon>Chordata</taxon>
        <taxon>Craniata</taxon>
        <taxon>Vertebrata</taxon>
        <taxon>Euteleostomi</taxon>
        <taxon>Archelosauria</taxon>
        <taxon>Archosauria</taxon>
        <taxon>Dinosauria</taxon>
        <taxon>Saurischia</taxon>
        <taxon>Theropoda</taxon>
        <taxon>Coelurosauria</taxon>
        <taxon>Aves</taxon>
        <taxon>Neognathae</taxon>
        <taxon>Neoaves</taxon>
        <taxon>Charadriiformes</taxon>
        <taxon>Scolopacidae</taxon>
        <taxon>Limosa</taxon>
    </lineage>
</organism>
<evidence type="ECO:0000256" key="4">
    <source>
        <dbReference type="ARBA" id="ARBA00023054"/>
    </source>
</evidence>
<evidence type="ECO:0000256" key="2">
    <source>
        <dbReference type="ARBA" id="ARBA00022741"/>
    </source>
</evidence>
<dbReference type="Proteomes" id="UP000233556">
    <property type="component" value="Unassembled WGS sequence"/>
</dbReference>
<feature type="domain" description="Myosin N-terminal SH3-like" evidence="8">
    <location>
        <begin position="35"/>
        <end position="86"/>
    </location>
</feature>
<dbReference type="SUPFAM" id="SSF52540">
    <property type="entry name" value="P-loop containing nucleoside triphosphate hydrolases"/>
    <property type="match status" value="1"/>
</dbReference>
<dbReference type="GO" id="GO:0005737">
    <property type="term" value="C:cytoplasm"/>
    <property type="evidence" value="ECO:0007669"/>
    <property type="project" value="UniProtKB-ARBA"/>
</dbReference>
<dbReference type="Gene3D" id="3.40.850.10">
    <property type="entry name" value="Kinesin motor domain"/>
    <property type="match status" value="1"/>
</dbReference>
<proteinExistence type="inferred from homology"/>
<protein>
    <submittedName>
        <fullName evidence="9">Myosin-16</fullName>
    </submittedName>
</protein>
<keyword evidence="6" id="KW-0505">Motor protein</keyword>
<dbReference type="GO" id="GO:0016020">
    <property type="term" value="C:membrane"/>
    <property type="evidence" value="ECO:0007669"/>
    <property type="project" value="TreeGrafter"/>
</dbReference>
<dbReference type="GO" id="GO:0007015">
    <property type="term" value="P:actin filament organization"/>
    <property type="evidence" value="ECO:0007669"/>
    <property type="project" value="TreeGrafter"/>
</dbReference>
<keyword evidence="10" id="KW-1185">Reference proteome</keyword>
<dbReference type="PANTHER" id="PTHR13140:SF857">
    <property type="entry name" value="MYOSIN-11"/>
    <property type="match status" value="1"/>
</dbReference>
<dbReference type="InterPro" id="IPR036961">
    <property type="entry name" value="Kinesin_motor_dom_sf"/>
</dbReference>
<dbReference type="GO" id="GO:0005524">
    <property type="term" value="F:ATP binding"/>
    <property type="evidence" value="ECO:0007669"/>
    <property type="project" value="UniProtKB-KW"/>
</dbReference>
<accession>A0A2I0TPI2</accession>
<evidence type="ECO:0000256" key="5">
    <source>
        <dbReference type="ARBA" id="ARBA00023123"/>
    </source>
</evidence>
<dbReference type="InterPro" id="IPR001609">
    <property type="entry name" value="Myosin_head_motor_dom-like"/>
</dbReference>
<keyword evidence="5" id="KW-0518">Myosin</keyword>
<evidence type="ECO:0000313" key="10">
    <source>
        <dbReference type="Proteomes" id="UP000233556"/>
    </source>
</evidence>
<evidence type="ECO:0000256" key="7">
    <source>
        <dbReference type="ARBA" id="ARBA00023203"/>
    </source>
</evidence>
<comment type="similarity">
    <text evidence="1">Belongs to the TRAFAC class myosin-kinesin ATPase superfamily. Myosin family.</text>
</comment>
<dbReference type="OrthoDB" id="2018427at2759"/>
<gene>
    <name evidence="9" type="ORF">llap_13964</name>
</gene>
<evidence type="ECO:0000256" key="1">
    <source>
        <dbReference type="ARBA" id="ARBA00008314"/>
    </source>
</evidence>
<keyword evidence="3" id="KW-0067">ATP-binding</keyword>
<dbReference type="AlphaFoldDB" id="A0A2I0TPI2"/>
<name>A0A2I0TPI2_LIMLA</name>
<dbReference type="GO" id="GO:0051015">
    <property type="term" value="F:actin filament binding"/>
    <property type="evidence" value="ECO:0007669"/>
    <property type="project" value="TreeGrafter"/>
</dbReference>
<evidence type="ECO:0000313" key="9">
    <source>
        <dbReference type="EMBL" id="PKU35731.1"/>
    </source>
</evidence>
<dbReference type="InterPro" id="IPR027417">
    <property type="entry name" value="P-loop_NTPase"/>
</dbReference>
<reference evidence="10" key="2">
    <citation type="submission" date="2017-12" db="EMBL/GenBank/DDBJ databases">
        <title>Genome sequence of the Bar-tailed Godwit (Limosa lapponica baueri).</title>
        <authorList>
            <person name="Lima N.C.B."/>
            <person name="Parody-Merino A.M."/>
            <person name="Battley P.F."/>
            <person name="Fidler A.E."/>
            <person name="Prosdocimi F."/>
        </authorList>
    </citation>
    <scope>NUCLEOTIDE SEQUENCE [LARGE SCALE GENOMIC DNA]</scope>
</reference>
<reference evidence="10" key="1">
    <citation type="submission" date="2017-11" db="EMBL/GenBank/DDBJ databases">
        <authorList>
            <person name="Lima N.C."/>
            <person name="Parody-Merino A.M."/>
            <person name="Battley P.F."/>
            <person name="Fidler A.E."/>
            <person name="Prosdocimi F."/>
        </authorList>
    </citation>
    <scope>NUCLEOTIDE SEQUENCE [LARGE SCALE GENOMIC DNA]</scope>
</reference>
<evidence type="ECO:0000259" key="8">
    <source>
        <dbReference type="PROSITE" id="PS51844"/>
    </source>
</evidence>
<dbReference type="GO" id="GO:0000146">
    <property type="term" value="F:microfilament motor activity"/>
    <property type="evidence" value="ECO:0007669"/>
    <property type="project" value="TreeGrafter"/>
</dbReference>
<keyword evidence="2" id="KW-0547">Nucleotide-binding</keyword>
<dbReference type="GO" id="GO:0016459">
    <property type="term" value="C:myosin complex"/>
    <property type="evidence" value="ECO:0007669"/>
    <property type="project" value="UniProtKB-KW"/>
</dbReference>
<evidence type="ECO:0000256" key="3">
    <source>
        <dbReference type="ARBA" id="ARBA00022840"/>
    </source>
</evidence>
<keyword evidence="7" id="KW-0009">Actin-binding</keyword>
<dbReference type="Pfam" id="PF00063">
    <property type="entry name" value="Myosin_head"/>
    <property type="match status" value="1"/>
</dbReference>
<evidence type="ECO:0000256" key="6">
    <source>
        <dbReference type="ARBA" id="ARBA00023175"/>
    </source>
</evidence>
<keyword evidence="4" id="KW-0175">Coiled coil</keyword>
<dbReference type="EMBL" id="KZ508074">
    <property type="protein sequence ID" value="PKU35731.1"/>
    <property type="molecule type" value="Genomic_DNA"/>
</dbReference>
<dbReference type="InterPro" id="IPR004009">
    <property type="entry name" value="SH3_Myosin"/>
</dbReference>
<dbReference type="PROSITE" id="PS51844">
    <property type="entry name" value="SH3_LIKE"/>
    <property type="match status" value="1"/>
</dbReference>
<sequence>MSNAYKEECVDDADPMQFLAPPGKEKTEAMNKLYDIKTSYRVKDEKGGFLAEEIQSEKDDKVMVKMESLEDQIIQVNPVLETLDNPKTVRKKNSSRFGSTSPSLIGHWKQLREIIVSSIGFSPRRNSNLLVAFDVLGSSPEERICVSKLTRGTVHLGTVKFKQKPREEQAEVDNTAANAACGGLDKKQRVFGKMLAEWQQKRKEECTTENSELKTVYEESLEHLESMKKENKAF</sequence>